<feature type="transmembrane region" description="Helical" evidence="1">
    <location>
        <begin position="416"/>
        <end position="441"/>
    </location>
</feature>
<dbReference type="Proteomes" id="UP000233249">
    <property type="component" value="Unassembled WGS sequence"/>
</dbReference>
<feature type="transmembrane region" description="Helical" evidence="1">
    <location>
        <begin position="649"/>
        <end position="673"/>
    </location>
</feature>
<evidence type="ECO:0008006" key="4">
    <source>
        <dbReference type="Google" id="ProtNLM"/>
    </source>
</evidence>
<feature type="transmembrane region" description="Helical" evidence="1">
    <location>
        <begin position="26"/>
        <end position="50"/>
    </location>
</feature>
<evidence type="ECO:0000313" key="2">
    <source>
        <dbReference type="EMBL" id="PKF68493.1"/>
    </source>
</evidence>
<comment type="caution">
    <text evidence="2">The sequence shown here is derived from an EMBL/GenBank/DDBJ whole genome shotgun (WGS) entry which is preliminary data.</text>
</comment>
<accession>A0A2N0X715</accession>
<evidence type="ECO:0000256" key="1">
    <source>
        <dbReference type="SAM" id="Phobius"/>
    </source>
</evidence>
<reference evidence="2 3" key="1">
    <citation type="submission" date="2017-12" db="EMBL/GenBank/DDBJ databases">
        <title>Corynebacterium mastitidis 16-1433 Genome.</title>
        <authorList>
            <person name="Gulvik C.A."/>
        </authorList>
    </citation>
    <scope>NUCLEOTIDE SEQUENCE [LARGE SCALE GENOMIC DNA]</scope>
    <source>
        <strain evidence="2 3">16-1433</strain>
    </source>
</reference>
<dbReference type="EMBL" id="PJAF01000017">
    <property type="protein sequence ID" value="PKF68493.1"/>
    <property type="molecule type" value="Genomic_DNA"/>
</dbReference>
<feature type="transmembrane region" description="Helical" evidence="1">
    <location>
        <begin position="679"/>
        <end position="701"/>
    </location>
</feature>
<sequence length="720" mass="76070">MRARAGRVGQGFGGLGRRARAPRFSLVVFFLAVSILGLASAGLGAMHAAYSGIEGRDAARSPVSAAEGESAAFLYREVHDSMVGTPLDASVVYLWPLVEDAPLPPGVEQWPAPGEAVLSPALREMGAEEGMDSRYGRVVGTIGPEGLATGGEALAYVVPREMPGEVRENFMTASVGYGAGGRGTGEVAEMAPFPLAAAAYVLTVGVSAVILGVIAVAQGREGRQRQNMLLFTLGYTWRERLRWMAAQVRLPLLGAVALSGTVVALAGTCGLRLPGMNAGVSAGDLRAGLPVILGVMLLAWLAFLVYYFRTCLVVPRNLAANRPRAREREFSPRRALMCFLAAPAAVGVLVAVQRTGSELLFFVYLAALLVVVFTLFDLVGYLMLRVSATLRRWGGRRRSPAAIVGAAGIVHRIRPVAVLGVSVAACLLVGTQVQGFLVSWAEGSRVARVAHEEFRDSVVEISPQMGFYAGSEALLPELARHAPGATIMLTQTACGESGCVPRSALFERGDAPVERAYLRYLFGPQEPQQARPEDLLADQDRGEVLISVVYPEGRAADLRGIKETVARETVPMWRTWSPATSDYYGASMGARQAAWVGYFGLIALGVMLCGILVVLLSDVAATMRRMGPLVVLSDSGGVLRGVALVRLGVPVLLGFAVGGGMALMLSSALALSFGSSLSYALPFLLLCAVVVGLGLAVAAAVSFHRARTIMKGWKVGTWVS</sequence>
<dbReference type="RefSeq" id="WP_241034015.1">
    <property type="nucleotide sequence ID" value="NZ_JAKRKB010000010.1"/>
</dbReference>
<feature type="transmembrane region" description="Helical" evidence="1">
    <location>
        <begin position="335"/>
        <end position="353"/>
    </location>
</feature>
<dbReference type="AlphaFoldDB" id="A0A2N0X715"/>
<feature type="transmembrane region" description="Helical" evidence="1">
    <location>
        <begin position="359"/>
        <end position="384"/>
    </location>
</feature>
<protein>
    <recommendedName>
        <fullName evidence="4">ABC transporter permease</fullName>
    </recommendedName>
</protein>
<gene>
    <name evidence="2" type="ORF">CXB45_06730</name>
</gene>
<dbReference type="STRING" id="1121365.GCA_000375365_00519"/>
<organism evidence="2 3">
    <name type="scientific">Corynebacterium mastitidis</name>
    <dbReference type="NCBI Taxonomy" id="161890"/>
    <lineage>
        <taxon>Bacteria</taxon>
        <taxon>Bacillati</taxon>
        <taxon>Actinomycetota</taxon>
        <taxon>Actinomycetes</taxon>
        <taxon>Mycobacteriales</taxon>
        <taxon>Corynebacteriaceae</taxon>
        <taxon>Corynebacterium</taxon>
    </lineage>
</organism>
<keyword evidence="1" id="KW-0472">Membrane</keyword>
<feature type="transmembrane region" description="Helical" evidence="1">
    <location>
        <begin position="595"/>
        <end position="616"/>
    </location>
</feature>
<keyword evidence="1" id="KW-1133">Transmembrane helix</keyword>
<feature type="transmembrane region" description="Helical" evidence="1">
    <location>
        <begin position="197"/>
        <end position="217"/>
    </location>
</feature>
<feature type="transmembrane region" description="Helical" evidence="1">
    <location>
        <begin position="248"/>
        <end position="267"/>
    </location>
</feature>
<proteinExistence type="predicted"/>
<name>A0A2N0X715_9CORY</name>
<evidence type="ECO:0000313" key="3">
    <source>
        <dbReference type="Proteomes" id="UP000233249"/>
    </source>
</evidence>
<feature type="transmembrane region" description="Helical" evidence="1">
    <location>
        <begin position="287"/>
        <end position="314"/>
    </location>
</feature>
<keyword evidence="1" id="KW-0812">Transmembrane</keyword>